<dbReference type="InterPro" id="IPR019774">
    <property type="entry name" value="Aromatic-AA_hydroxylase_C"/>
</dbReference>
<evidence type="ECO:0000256" key="2">
    <source>
        <dbReference type="ARBA" id="ARBA00009712"/>
    </source>
</evidence>
<dbReference type="PANTHER" id="PTHR11473">
    <property type="entry name" value="AROMATIC AMINO ACID HYDROXYLASE"/>
    <property type="match status" value="1"/>
</dbReference>
<reference evidence="9 10" key="1">
    <citation type="journal article" date="2014" name="Syst. Appl. Microbiol.">
        <title>Evidence for the existence of two new members of the family Chlamydiaceae and proposal of Chlamydia avium sp. nov. and Chlamydia gallinacea sp. nov.</title>
        <authorList>
            <person name="Sachse K."/>
            <person name="Laroucau K."/>
            <person name="Riege K."/>
            <person name="Wehner S."/>
            <person name="Dilcher M."/>
            <person name="Creasy H.H."/>
            <person name="Weidmann M."/>
            <person name="Myers G."/>
            <person name="Vorimore F."/>
            <person name="Vicari N."/>
            <person name="Magnino S."/>
            <person name="Liebler-Tenorio E."/>
            <person name="Ruettger A."/>
            <person name="Bavoil P.M."/>
            <person name="Hufert F.T."/>
            <person name="Rossello-Mora R."/>
            <person name="Marz M."/>
        </authorList>
    </citation>
    <scope>NUCLEOTIDE SEQUENCE [LARGE SCALE GENOMIC DNA]</scope>
    <source>
        <strain evidence="9 10">08-1274/3</strain>
    </source>
</reference>
<feature type="binding site" evidence="7">
    <location>
        <position position="110"/>
    </location>
    <ligand>
        <name>Fe cation</name>
        <dbReference type="ChEBI" id="CHEBI:24875"/>
    </ligand>
</feature>
<evidence type="ECO:0000256" key="3">
    <source>
        <dbReference type="ARBA" id="ARBA00022723"/>
    </source>
</evidence>
<comment type="similarity">
    <text evidence="2">Belongs to the biopterin-dependent aromatic amino acid hydroxylase family.</text>
</comment>
<dbReference type="AlphaFoldDB" id="A0A173DXY4"/>
<evidence type="ECO:0000259" key="8">
    <source>
        <dbReference type="PROSITE" id="PS51410"/>
    </source>
</evidence>
<dbReference type="KEGG" id="cgz:M787_000425"/>
<dbReference type="GO" id="GO:0005506">
    <property type="term" value="F:iron ion binding"/>
    <property type="evidence" value="ECO:0007669"/>
    <property type="project" value="InterPro"/>
</dbReference>
<keyword evidence="4" id="KW-0560">Oxidoreductase</keyword>
<dbReference type="eggNOG" id="COG3186">
    <property type="taxonomic scope" value="Bacteria"/>
</dbReference>
<dbReference type="Pfam" id="PF00351">
    <property type="entry name" value="Biopterin_H"/>
    <property type="match status" value="1"/>
</dbReference>
<comment type="cofactor">
    <cofactor evidence="1 7">
        <name>Fe(2+)</name>
        <dbReference type="ChEBI" id="CHEBI:29033"/>
    </cofactor>
</comment>
<dbReference type="InterPro" id="IPR036951">
    <property type="entry name" value="ArAA_hydroxylase_sf"/>
</dbReference>
<dbReference type="PROSITE" id="PS51410">
    <property type="entry name" value="BH4_AAA_HYDROXYL_2"/>
    <property type="match status" value="1"/>
</dbReference>
<accession>A0A173DXY4</accession>
<dbReference type="OrthoDB" id="9780502at2"/>
<dbReference type="RefSeq" id="WP_021828498.1">
    <property type="nucleotide sequence ID" value="NZ_CP015840.1"/>
</dbReference>
<dbReference type="GO" id="GO:0009072">
    <property type="term" value="P:aromatic amino acid metabolic process"/>
    <property type="evidence" value="ECO:0007669"/>
    <property type="project" value="InterPro"/>
</dbReference>
<dbReference type="SUPFAM" id="SSF56534">
    <property type="entry name" value="Aromatic aminoacid monoxygenases, catalytic and oligomerization domains"/>
    <property type="match status" value="1"/>
</dbReference>
<name>A0A173DXY4_9CHLA</name>
<gene>
    <name evidence="9" type="ORF">M787_000425</name>
</gene>
<evidence type="ECO:0000256" key="6">
    <source>
        <dbReference type="ARBA" id="ARBA00023033"/>
    </source>
</evidence>
<dbReference type="GeneID" id="81477767"/>
<keyword evidence="6 9" id="KW-0503">Monooxygenase</keyword>
<feature type="binding site" evidence="7">
    <location>
        <position position="172"/>
    </location>
    <ligand>
        <name>Fe cation</name>
        <dbReference type="ChEBI" id="CHEBI:24875"/>
    </ligand>
</feature>
<evidence type="ECO:0000256" key="5">
    <source>
        <dbReference type="ARBA" id="ARBA00023004"/>
    </source>
</evidence>
<evidence type="ECO:0000313" key="10">
    <source>
        <dbReference type="Proteomes" id="UP000019147"/>
    </source>
</evidence>
<dbReference type="Gene3D" id="1.10.800.10">
    <property type="entry name" value="Aromatic amino acid hydroxylase"/>
    <property type="match status" value="1"/>
</dbReference>
<dbReference type="InterPro" id="IPR001273">
    <property type="entry name" value="ArAA_hydroxylase"/>
</dbReference>
<dbReference type="GO" id="GO:0016714">
    <property type="term" value="F:oxidoreductase activity, acting on paired donors, with incorporation or reduction of molecular oxygen, reduced pteridine as one donor, and incorporation of one atom of oxygen"/>
    <property type="evidence" value="ECO:0007669"/>
    <property type="project" value="InterPro"/>
</dbReference>
<dbReference type="EMBL" id="CP015840">
    <property type="protein sequence ID" value="ANG65794.1"/>
    <property type="molecule type" value="Genomic_DNA"/>
</dbReference>
<organism evidence="9 10">
    <name type="scientific">Chlamydia gallinacea 08-1274/3</name>
    <dbReference type="NCBI Taxonomy" id="1143323"/>
    <lineage>
        <taxon>Bacteria</taxon>
        <taxon>Pseudomonadati</taxon>
        <taxon>Chlamydiota</taxon>
        <taxon>Chlamydiia</taxon>
        <taxon>Chlamydiales</taxon>
        <taxon>Chlamydiaceae</taxon>
        <taxon>Chlamydia/Chlamydophila group</taxon>
        <taxon>Chlamydia</taxon>
    </lineage>
</organism>
<evidence type="ECO:0000256" key="4">
    <source>
        <dbReference type="ARBA" id="ARBA00023002"/>
    </source>
</evidence>
<keyword evidence="3 7" id="KW-0479">Metal-binding</keyword>
<sequence length="278" mass="32142">MALLLSSAISEVSPYLPGFIRSRMPLWLMHSPTTFLDFLEQLKLNSECPPDIPHIVDMIKTHAGFSLLPATSSISLDRYLALLHQNTFPIATCLRPSQYDDFSLFPDMIHDLFCHVPWLLNQHIVNFFKNMGKLFIKAVQRAQALYPVQEDYVRVYHSNVMAMERLCWFTVENGLIEEKGESKVYGAAILSSTRELSHVFKSKSFIAPWNLELIIQCPFYPSTPQSTFFLIRDFYELYEISELMHFFLEQGRLDSITLNSHTTYDPDAGRSVHELCYL</sequence>
<keyword evidence="5 7" id="KW-0408">Iron</keyword>
<feature type="binding site" evidence="7">
    <location>
        <position position="115"/>
    </location>
    <ligand>
        <name>Fe cation</name>
        <dbReference type="ChEBI" id="CHEBI:24875"/>
    </ligand>
</feature>
<dbReference type="Proteomes" id="UP000019147">
    <property type="component" value="Chromosome"/>
</dbReference>
<dbReference type="PANTHER" id="PTHR11473:SF24">
    <property type="entry name" value="PHENYLALANINE-4-HYDROXYLASE"/>
    <property type="match status" value="1"/>
</dbReference>
<evidence type="ECO:0000256" key="1">
    <source>
        <dbReference type="ARBA" id="ARBA00001954"/>
    </source>
</evidence>
<evidence type="ECO:0000313" key="9">
    <source>
        <dbReference type="EMBL" id="ANG65794.1"/>
    </source>
</evidence>
<feature type="domain" description="Biopterin-dependent aromatic amino acid hydroxylase family profile" evidence="8">
    <location>
        <begin position="1"/>
        <end position="278"/>
    </location>
</feature>
<evidence type="ECO:0000256" key="7">
    <source>
        <dbReference type="PIRSR" id="PIRSR601273-2"/>
    </source>
</evidence>
<proteinExistence type="inferred from homology"/>
<dbReference type="STRING" id="1143323.M787_000425"/>
<protein>
    <submittedName>
        <fullName evidence="9">Phenylalanine 4-monooxygenase</fullName>
    </submittedName>
</protein>
<dbReference type="InterPro" id="IPR036329">
    <property type="entry name" value="Aro-AA_hydroxylase_C_sf"/>
</dbReference>